<organism evidence="2 3">
    <name type="scientific">Pinctada imbricata</name>
    <name type="common">Atlantic pearl-oyster</name>
    <name type="synonym">Pinctada martensii</name>
    <dbReference type="NCBI Taxonomy" id="66713"/>
    <lineage>
        <taxon>Eukaryota</taxon>
        <taxon>Metazoa</taxon>
        <taxon>Spiralia</taxon>
        <taxon>Lophotrochozoa</taxon>
        <taxon>Mollusca</taxon>
        <taxon>Bivalvia</taxon>
        <taxon>Autobranchia</taxon>
        <taxon>Pteriomorphia</taxon>
        <taxon>Pterioida</taxon>
        <taxon>Pterioidea</taxon>
        <taxon>Pteriidae</taxon>
        <taxon>Pinctada</taxon>
    </lineage>
</organism>
<gene>
    <name evidence="2" type="ORF">FSP39_007878</name>
</gene>
<accession>A0AA88YE10</accession>
<keyword evidence="3" id="KW-1185">Reference proteome</keyword>
<feature type="compositionally biased region" description="Basic and acidic residues" evidence="1">
    <location>
        <begin position="7"/>
        <end position="31"/>
    </location>
</feature>
<evidence type="ECO:0000313" key="2">
    <source>
        <dbReference type="EMBL" id="KAK3099675.1"/>
    </source>
</evidence>
<dbReference type="PANTHER" id="PTHR46601:SF1">
    <property type="entry name" value="ADF-H DOMAIN-CONTAINING PROTEIN"/>
    <property type="match status" value="1"/>
</dbReference>
<dbReference type="PANTHER" id="PTHR46601">
    <property type="entry name" value="ULP_PROTEASE DOMAIN-CONTAINING PROTEIN"/>
    <property type="match status" value="1"/>
</dbReference>
<feature type="region of interest" description="Disordered" evidence="1">
    <location>
        <begin position="1"/>
        <end position="72"/>
    </location>
</feature>
<dbReference type="EMBL" id="VSWD01000006">
    <property type="protein sequence ID" value="KAK3099675.1"/>
    <property type="molecule type" value="Genomic_DNA"/>
</dbReference>
<proteinExistence type="predicted"/>
<dbReference type="AlphaFoldDB" id="A0AA88YE10"/>
<dbReference type="Proteomes" id="UP001186944">
    <property type="component" value="Unassembled WGS sequence"/>
</dbReference>
<reference evidence="2" key="1">
    <citation type="submission" date="2019-08" db="EMBL/GenBank/DDBJ databases">
        <title>The improved chromosome-level genome for the pearl oyster Pinctada fucata martensii using PacBio sequencing and Hi-C.</title>
        <authorList>
            <person name="Zheng Z."/>
        </authorList>
    </citation>
    <scope>NUCLEOTIDE SEQUENCE</scope>
    <source>
        <strain evidence="2">ZZ-2019</strain>
        <tissue evidence="2">Adductor muscle</tissue>
    </source>
</reference>
<name>A0AA88YE10_PINIB</name>
<sequence length="271" mass="31450">MPLTAAERAKKYRDSIKSDPEKHRKYLEKERTRYKKRKANGEYDTKNKSEREKRSLRKHWRNTKRKQREQKKNIQQGIDFMLNNSPVTSPERNENLHRQVLYCTVSEDTRHGPAAIWAQLHPVLEWIRSDMPHIDTIHFVSDGPTTQYRSKSNFFLHHSLIHGKYGFHKSTWNFTEAGHGKSSADGVGGLVKRTADDLVSKGTDIIDVNTFYTHVSERIRNVNFVVIPSDNIDAIHIPETLKPVKGTMSLHQVVSYKDKVDRIGTRTLSCF</sequence>
<feature type="compositionally biased region" description="Basic residues" evidence="1">
    <location>
        <begin position="54"/>
        <end position="69"/>
    </location>
</feature>
<comment type="caution">
    <text evidence="2">The sequence shown here is derived from an EMBL/GenBank/DDBJ whole genome shotgun (WGS) entry which is preliminary data.</text>
</comment>
<protein>
    <submittedName>
        <fullName evidence="2">Uncharacterized protein</fullName>
    </submittedName>
</protein>
<evidence type="ECO:0000313" key="3">
    <source>
        <dbReference type="Proteomes" id="UP001186944"/>
    </source>
</evidence>
<feature type="compositionally biased region" description="Basic and acidic residues" evidence="1">
    <location>
        <begin position="39"/>
        <end position="53"/>
    </location>
</feature>
<evidence type="ECO:0000256" key="1">
    <source>
        <dbReference type="SAM" id="MobiDB-lite"/>
    </source>
</evidence>